<dbReference type="InterPro" id="IPR052155">
    <property type="entry name" value="Biofilm_reg_signaling"/>
</dbReference>
<dbReference type="CDD" id="cd01949">
    <property type="entry name" value="GGDEF"/>
    <property type="match status" value="1"/>
</dbReference>
<evidence type="ECO:0000259" key="3">
    <source>
        <dbReference type="PROSITE" id="PS50887"/>
    </source>
</evidence>
<dbReference type="Gene3D" id="3.30.450.20">
    <property type="entry name" value="PAS domain"/>
    <property type="match status" value="1"/>
</dbReference>
<keyword evidence="2" id="KW-1133">Transmembrane helix</keyword>
<dbReference type="InterPro" id="IPR000160">
    <property type="entry name" value="GGDEF_dom"/>
</dbReference>
<dbReference type="SUPFAM" id="SSF55073">
    <property type="entry name" value="Nucleotide cyclase"/>
    <property type="match status" value="1"/>
</dbReference>
<keyword evidence="2" id="KW-0472">Membrane</keyword>
<evidence type="ECO:0000256" key="2">
    <source>
        <dbReference type="SAM" id="Phobius"/>
    </source>
</evidence>
<feature type="domain" description="GGDEF" evidence="3">
    <location>
        <begin position="605"/>
        <end position="742"/>
    </location>
</feature>
<feature type="transmembrane region" description="Helical" evidence="2">
    <location>
        <begin position="59"/>
        <end position="81"/>
    </location>
</feature>
<evidence type="ECO:0000313" key="4">
    <source>
        <dbReference type="EMBL" id="RMX08460.1"/>
    </source>
</evidence>
<keyword evidence="5" id="KW-1185">Reference proteome</keyword>
<dbReference type="InterPro" id="IPR029787">
    <property type="entry name" value="Nucleotide_cyclase"/>
</dbReference>
<proteinExistence type="predicted"/>
<accession>A0A3M6QZM1</accession>
<gene>
    <name evidence="4" type="ORF">D8I35_05105</name>
</gene>
<feature type="region of interest" description="Disordered" evidence="1">
    <location>
        <begin position="372"/>
        <end position="395"/>
    </location>
</feature>
<dbReference type="NCBIfam" id="TIGR00254">
    <property type="entry name" value="GGDEF"/>
    <property type="match status" value="1"/>
</dbReference>
<dbReference type="Proteomes" id="UP000278006">
    <property type="component" value="Unassembled WGS sequence"/>
</dbReference>
<dbReference type="InterPro" id="IPR043128">
    <property type="entry name" value="Rev_trsase/Diguanyl_cyclase"/>
</dbReference>
<dbReference type="Pfam" id="PF00990">
    <property type="entry name" value="GGDEF"/>
    <property type="match status" value="1"/>
</dbReference>
<dbReference type="EMBL" id="RDQO01000001">
    <property type="protein sequence ID" value="RMX08460.1"/>
    <property type="molecule type" value="Genomic_DNA"/>
</dbReference>
<protein>
    <submittedName>
        <fullName evidence="4">GGDEF domain-containing protein</fullName>
    </submittedName>
</protein>
<dbReference type="SMART" id="SM00267">
    <property type="entry name" value="GGDEF"/>
    <property type="match status" value="1"/>
</dbReference>
<keyword evidence="2" id="KW-0812">Transmembrane</keyword>
<dbReference type="Gene3D" id="3.30.70.270">
    <property type="match status" value="1"/>
</dbReference>
<dbReference type="PANTHER" id="PTHR44757">
    <property type="entry name" value="DIGUANYLATE CYCLASE DGCP"/>
    <property type="match status" value="1"/>
</dbReference>
<dbReference type="PANTHER" id="PTHR44757:SF4">
    <property type="entry name" value="DIGUANYLATE CYCLASE DGCE-RELATED"/>
    <property type="match status" value="1"/>
</dbReference>
<sequence>MQETADRVGTTHGPASGCLTWQRAGGSSPAFQPLGPAVKNARPRDRLQHALHLLPHASLLWLAALLAVALALSAAITLLAIQSTDASQAQRWQQRQQAQLQGMATMLGRHLERQLRLLQAFSQSLDADALDDPLALKSWAHQTARPASHLFDALWISPRPGSTHASAALLLQHGKSLQDVTLPAAMARPVALALASGQALMTDIVTADADAPLILMVSPVLDGEGLPRGVLAARFNPAALGLSPGEGSFPPLLPQLPLASQRFMVLSRNGAVLAQNAGPRIEGSGQPMLQAEAAVSQTGSVADIPGSPWRLAVEPPQNPGELTDEASAVSRRQWLIGGFALAAILLGTILLWWLWPLSRMLHRQANAASKNQTAIPAAGRTASSAMPSPAHHRSRPWQALHQLAEHQRYWQQSQAQLARLRTAQQRQCRQFTQLLEQSAACLAIVRAGNIEHLSAGGAQLLGLARGQGRGLPVAMRLAHPHAFDRLRSQMEGALWQRGVFTTAVLVCQNNGAALPLLAEIRPLEPHGQTLPQARLLVHAEPLAPAYRRLAGSDAAPAPDAGAMLLDELSLFPVLARWQALMEARLTAWSATAAHGTSAEAPQPAAPGHLLHVDVDGFSILCQSGGQALGNEALRCLASVLTDLLAYHLPGQALPARIARDSFVLACFDCDAEAAHRLARHIQEEASRTQASYLGQPIALSVSIGIAAMPTQADALADSLHAADLACYAATSRGGKGISKASAEHRQRSPQGRR</sequence>
<dbReference type="PROSITE" id="PS50887">
    <property type="entry name" value="GGDEF"/>
    <property type="match status" value="1"/>
</dbReference>
<comment type="caution">
    <text evidence="4">The sequence shown here is derived from an EMBL/GenBank/DDBJ whole genome shotgun (WGS) entry which is preliminary data.</text>
</comment>
<name>A0A3M6QZM1_9BURK</name>
<evidence type="ECO:0000313" key="5">
    <source>
        <dbReference type="Proteomes" id="UP000278006"/>
    </source>
</evidence>
<evidence type="ECO:0000256" key="1">
    <source>
        <dbReference type="SAM" id="MobiDB-lite"/>
    </source>
</evidence>
<organism evidence="4 5">
    <name type="scientific">Corticibacter populi</name>
    <dbReference type="NCBI Taxonomy" id="1550736"/>
    <lineage>
        <taxon>Bacteria</taxon>
        <taxon>Pseudomonadati</taxon>
        <taxon>Pseudomonadota</taxon>
        <taxon>Betaproteobacteria</taxon>
        <taxon>Burkholderiales</taxon>
        <taxon>Comamonadaceae</taxon>
        <taxon>Corticibacter</taxon>
    </lineage>
</organism>
<dbReference type="AlphaFoldDB" id="A0A3M6QZM1"/>
<reference evidence="4 5" key="1">
    <citation type="submission" date="2018-10" db="EMBL/GenBank/DDBJ databases">
        <title>Draft genome of Cortibacter populi DSM10536.</title>
        <authorList>
            <person name="Bernier A.-M."/>
            <person name="Bernard K."/>
        </authorList>
    </citation>
    <scope>NUCLEOTIDE SEQUENCE [LARGE SCALE GENOMIC DNA]</scope>
    <source>
        <strain evidence="4 5">DSM 105136</strain>
    </source>
</reference>
<feature type="transmembrane region" description="Helical" evidence="2">
    <location>
        <begin position="334"/>
        <end position="355"/>
    </location>
</feature>